<reference evidence="1" key="1">
    <citation type="submission" date="2020-08" db="EMBL/GenBank/DDBJ databases">
        <title>Bridging the membrane lipid divide: bacteria of the FCB group superphylum have the potential to synthesize archaeal ether lipids.</title>
        <authorList>
            <person name="Villanueva L."/>
            <person name="von Meijenfeldt F.A.B."/>
            <person name="Westbye A.B."/>
            <person name="Yadav S."/>
            <person name="Hopmans E.C."/>
            <person name="Dutilh B.E."/>
            <person name="Sinninghe Damste J.S."/>
        </authorList>
    </citation>
    <scope>NUCLEOTIDE SEQUENCE</scope>
    <source>
        <strain evidence="1">NIOZ-UU157</strain>
    </source>
</reference>
<proteinExistence type="predicted"/>
<organism evidence="1">
    <name type="scientific">Virus NIOZ-UU157</name>
    <dbReference type="NCBI Taxonomy" id="2763269"/>
    <lineage>
        <taxon>Viruses</taxon>
    </lineage>
</organism>
<evidence type="ECO:0000313" key="1">
    <source>
        <dbReference type="EMBL" id="QPI16179.1"/>
    </source>
</evidence>
<protein>
    <submittedName>
        <fullName evidence="1">Uncharacterized protein</fullName>
    </submittedName>
</protein>
<sequence>MGAITIEKYIEGMDEWDSVFDPGGKQEYTEDQMKRFAIGYAKHLSKCACGKTKAEDGSCDGSHKETCKN</sequence>
<dbReference type="EMBL" id="MW030541">
    <property type="protein sequence ID" value="QPI16179.1"/>
    <property type="molecule type" value="Genomic_DNA"/>
</dbReference>
<accession>A0A7S9XFF4</accession>
<gene>
    <name evidence="1" type="ORF">NIOZUU157_00061</name>
</gene>
<name>A0A7S9XFF4_9VIRU</name>